<evidence type="ECO:0000259" key="2">
    <source>
        <dbReference type="Pfam" id="PF16220"/>
    </source>
</evidence>
<protein>
    <submittedName>
        <fullName evidence="3">FecR domain-containing protein</fullName>
    </submittedName>
</protein>
<dbReference type="InterPro" id="IPR006860">
    <property type="entry name" value="FecR"/>
</dbReference>
<dbReference type="PANTHER" id="PTHR30273:SF2">
    <property type="entry name" value="PROTEIN FECR"/>
    <property type="match status" value="1"/>
</dbReference>
<reference evidence="4" key="2">
    <citation type="submission" date="2020-07" db="EMBL/GenBank/DDBJ databases">
        <authorList>
            <person name="Delegan Y."/>
            <person name="Filonov A."/>
            <person name="Puntus I."/>
            <person name="Valentovich L."/>
        </authorList>
    </citation>
    <scope>NUCLEOTIDE SEQUENCE</scope>
    <source>
        <strain evidence="4">BS3701</strain>
    </source>
</reference>
<reference evidence="4 5" key="1">
    <citation type="journal article" date="2009" name="Mikrobiologiia">
        <title>[Phenanthren biodegradation and interaction of Pseudomonas putida BS3701 and Burkholderia sp.BS3702 in plant rhizosphere].</title>
        <authorList>
            <person name="Ovchinnikova A.A."/>
            <person name="Vetrova A.A."/>
            <person name="Filonov A.E."/>
            <person name="Boronin A.M."/>
        </authorList>
    </citation>
    <scope>NUCLEOTIDE SEQUENCE [LARGE SCALE GENOMIC DNA]</scope>
    <source>
        <strain evidence="4 5">BS3701</strain>
    </source>
</reference>
<feature type="domain" description="FecR N-terminal" evidence="2">
    <location>
        <begin position="16"/>
        <end position="55"/>
    </location>
</feature>
<dbReference type="EMBL" id="JAEHTE010000010">
    <property type="protein sequence ID" value="MBI6884633.1"/>
    <property type="molecule type" value="Genomic_DNA"/>
</dbReference>
<proteinExistence type="predicted"/>
<feature type="domain" description="FecR protein" evidence="1">
    <location>
        <begin position="120"/>
        <end position="214"/>
    </location>
</feature>
<gene>
    <name evidence="4" type="ORF">H0H12_27640</name>
    <name evidence="3" type="ORF">JEU22_11970</name>
</gene>
<dbReference type="InterPro" id="IPR032623">
    <property type="entry name" value="FecR_N"/>
</dbReference>
<dbReference type="PIRSF" id="PIRSF018266">
    <property type="entry name" value="FecR"/>
    <property type="match status" value="1"/>
</dbReference>
<dbReference type="Pfam" id="PF04773">
    <property type="entry name" value="FecR"/>
    <property type="match status" value="1"/>
</dbReference>
<organism evidence="3 6">
    <name type="scientific">Pseudomonas putida</name>
    <name type="common">Arthrobacter siderocapsulatus</name>
    <dbReference type="NCBI Taxonomy" id="303"/>
    <lineage>
        <taxon>Bacteria</taxon>
        <taxon>Pseudomonadati</taxon>
        <taxon>Pseudomonadota</taxon>
        <taxon>Gammaproteobacteria</taxon>
        <taxon>Pseudomonadales</taxon>
        <taxon>Pseudomonadaceae</taxon>
        <taxon>Pseudomonas</taxon>
    </lineage>
</organism>
<evidence type="ECO:0000259" key="1">
    <source>
        <dbReference type="Pfam" id="PF04773"/>
    </source>
</evidence>
<name>A0A179RRG3_PSEPU</name>
<dbReference type="Proteomes" id="UP000510934">
    <property type="component" value="Chromosome"/>
</dbReference>
<dbReference type="Proteomes" id="UP000637061">
    <property type="component" value="Unassembled WGS sequence"/>
</dbReference>
<dbReference type="EMBL" id="CP059052">
    <property type="protein sequence ID" value="QLJ14143.1"/>
    <property type="molecule type" value="Genomic_DNA"/>
</dbReference>
<evidence type="ECO:0000313" key="5">
    <source>
        <dbReference type="Proteomes" id="UP000510934"/>
    </source>
</evidence>
<dbReference type="GO" id="GO:0016989">
    <property type="term" value="F:sigma factor antagonist activity"/>
    <property type="evidence" value="ECO:0007669"/>
    <property type="project" value="TreeGrafter"/>
</dbReference>
<evidence type="ECO:0000313" key="3">
    <source>
        <dbReference type="EMBL" id="MBI6884633.1"/>
    </source>
</evidence>
<reference evidence="3" key="3">
    <citation type="submission" date="2020-12" db="EMBL/GenBank/DDBJ databases">
        <title>Enhanced detection system for hospital associated transmission using whole genome sequencing surveillance.</title>
        <authorList>
            <person name="Harrison L.H."/>
            <person name="Van Tyne D."/>
            <person name="Marsh J.W."/>
            <person name="Griffith M.P."/>
            <person name="Snyder D.J."/>
            <person name="Cooper V.S."/>
            <person name="Mustapha M."/>
        </authorList>
    </citation>
    <scope>NUCLEOTIDE SEQUENCE</scope>
    <source>
        <strain evidence="3">PSB00042</strain>
    </source>
</reference>
<dbReference type="AlphaFoldDB" id="A0A179RRG3"/>
<dbReference type="Pfam" id="PF16220">
    <property type="entry name" value="DUF4880"/>
    <property type="match status" value="1"/>
</dbReference>
<dbReference type="Gene3D" id="2.60.120.1440">
    <property type="match status" value="1"/>
</dbReference>
<dbReference type="PANTHER" id="PTHR30273">
    <property type="entry name" value="PERIPLASMIC SIGNAL SENSOR AND SIGMA FACTOR ACTIVATOR FECR-RELATED"/>
    <property type="match status" value="1"/>
</dbReference>
<sequence length="330" mass="36533">MTAMSQAQPISASVRQQAIAWYSLTQSGDITAEQIRELERWRQADSEHELAWQRMVGLPALLRNNAGVLGDPVARSALQQARYVSGDRRQVLKMLMGASLLGAIAWQNRESQWLQGGLADLSTETGERRRQVLDDGTELWLNTATAVDIDFNANERRILLRYGEINVLTGHDPFGRPLLVQTDDALMRPLGTRFTVRCGDGCPGTLLSVSSGRVAATLRHGRGQRVIDSGQRARLDSEGIVVSQPAVQDDAWIDGFVIAQATRLDELIDQLGRYRPGILRCDPRVAGLRVTGSYPLDDNERILALLESSLPVSIQRRTRYWVTVVPRAGA</sequence>
<dbReference type="InterPro" id="IPR012373">
    <property type="entry name" value="Ferrdict_sens_TM"/>
</dbReference>
<evidence type="ECO:0000313" key="4">
    <source>
        <dbReference type="EMBL" id="QLJ14143.1"/>
    </source>
</evidence>
<evidence type="ECO:0000313" key="6">
    <source>
        <dbReference type="Proteomes" id="UP000637061"/>
    </source>
</evidence>
<accession>A0A179RRG3</accession>